<dbReference type="STRING" id="1317125.SAMN05444128_0015"/>
<dbReference type="AlphaFoldDB" id="A0A1R3W7I4"/>
<dbReference type="EMBL" id="FTPP01000001">
    <property type="protein sequence ID" value="SIT73668.1"/>
    <property type="molecule type" value="Genomic_DNA"/>
</dbReference>
<sequence>MKIYIPWLSSLLLIIIFSSCRNDNVSPIRNVRFDPGLLNPMQAAGGVPCASHTYSYNGAEKSLGTVYGGMVLVSFRDGLGNEQATAAAERHGFVEALGQPVQTNSARLYPAKLAPGLSCQQVEAALAELSKDPAVDYAAPYFELADGQMLGVSNEFIVVVEEGRQETAKVLMRLAEATGTELVSTLGEGTYVLRANKESKGNALEMANFFNKHPLIKHAEPDFIVSLAM</sequence>
<keyword evidence="2" id="KW-1185">Reference proteome</keyword>
<organism evidence="1 2">
    <name type="scientific">Pontibacter indicus</name>
    <dbReference type="NCBI Taxonomy" id="1317125"/>
    <lineage>
        <taxon>Bacteria</taxon>
        <taxon>Pseudomonadati</taxon>
        <taxon>Bacteroidota</taxon>
        <taxon>Cytophagia</taxon>
        <taxon>Cytophagales</taxon>
        <taxon>Hymenobacteraceae</taxon>
        <taxon>Pontibacter</taxon>
    </lineage>
</organism>
<dbReference type="PROSITE" id="PS51257">
    <property type="entry name" value="PROKAR_LIPOPROTEIN"/>
    <property type="match status" value="1"/>
</dbReference>
<reference evidence="2" key="1">
    <citation type="submission" date="2017-01" db="EMBL/GenBank/DDBJ databases">
        <authorList>
            <person name="Varghese N."/>
            <person name="Submissions S."/>
        </authorList>
    </citation>
    <scope>NUCLEOTIDE SEQUENCE [LARGE SCALE GENOMIC DNA]</scope>
    <source>
        <strain evidence="2">LP100</strain>
    </source>
</reference>
<protein>
    <submittedName>
        <fullName evidence="1">Uncharacterized protein</fullName>
    </submittedName>
</protein>
<name>A0A1R3W7I4_9BACT</name>
<proteinExistence type="predicted"/>
<evidence type="ECO:0000313" key="1">
    <source>
        <dbReference type="EMBL" id="SIT73668.1"/>
    </source>
</evidence>
<accession>A0A1R3W7I4</accession>
<evidence type="ECO:0000313" key="2">
    <source>
        <dbReference type="Proteomes" id="UP000187181"/>
    </source>
</evidence>
<gene>
    <name evidence="1" type="ORF">SAMN05444128_0015</name>
</gene>
<dbReference type="Proteomes" id="UP000187181">
    <property type="component" value="Unassembled WGS sequence"/>
</dbReference>